<comment type="caution">
    <text evidence="1">The sequence shown here is derived from an EMBL/GenBank/DDBJ whole genome shotgun (WGS) entry which is preliminary data.</text>
</comment>
<dbReference type="AlphaFoldDB" id="A0A7Z0MMH3"/>
<evidence type="ECO:0000313" key="1">
    <source>
        <dbReference type="EMBL" id="NYT46426.1"/>
    </source>
</evidence>
<organism evidence="1 2">
    <name type="scientific">Candidatus Methanofishera endochildressiae</name>
    <dbReference type="NCBI Taxonomy" id="2738884"/>
    <lineage>
        <taxon>Bacteria</taxon>
        <taxon>Pseudomonadati</taxon>
        <taxon>Pseudomonadota</taxon>
        <taxon>Gammaproteobacteria</taxon>
        <taxon>Candidatus Methanofishera</taxon>
    </lineage>
</organism>
<proteinExistence type="predicted"/>
<dbReference type="EMBL" id="JACCHS010000003">
    <property type="protein sequence ID" value="NYT46426.1"/>
    <property type="molecule type" value="Genomic_DNA"/>
</dbReference>
<evidence type="ECO:0000313" key="2">
    <source>
        <dbReference type="Proteomes" id="UP000537890"/>
    </source>
</evidence>
<gene>
    <name evidence="1" type="ORF">H0A75_00595</name>
</gene>
<accession>A0A7Z0MMH3</accession>
<sequence>MATRSSMPANPNFLFLDKVATIQLQAVSDILWTEATGKRTPIGGLGTFWDDPESTTDTVDITDIL</sequence>
<dbReference type="Proteomes" id="UP000537890">
    <property type="component" value="Unassembled WGS sequence"/>
</dbReference>
<name>A0A7Z0MMH3_9GAMM</name>
<reference evidence="1 2" key="1">
    <citation type="submission" date="2020-05" db="EMBL/GenBank/DDBJ databases">
        <title>Horizontal transmission and recombination maintain forever young bacterial symbiont genomes.</title>
        <authorList>
            <person name="Russell S.L."/>
            <person name="Pepper-Tunick E."/>
            <person name="Svedberg J."/>
            <person name="Byrne A."/>
            <person name="Ruelas Castillo J."/>
            <person name="Vollmers C."/>
            <person name="Beinart R.A."/>
            <person name="Corbett-Detig R."/>
        </authorList>
    </citation>
    <scope>NUCLEOTIDE SEQUENCE [LARGE SCALE GENOMIC DNA]</scope>
    <source>
        <strain evidence="1">4727-3</strain>
    </source>
</reference>
<protein>
    <submittedName>
        <fullName evidence="1">Uncharacterized protein</fullName>
    </submittedName>
</protein>